<gene>
    <name evidence="10" type="ORF">EOD39_18760</name>
</gene>
<evidence type="ECO:0000256" key="2">
    <source>
        <dbReference type="ARBA" id="ARBA00022737"/>
    </source>
</evidence>
<name>A0A444V024_ACIRT</name>
<feature type="region of interest" description="Disordered" evidence="6">
    <location>
        <begin position="2014"/>
        <end position="2061"/>
    </location>
</feature>
<feature type="repeat" description="CSPG" evidence="5">
    <location>
        <begin position="1011"/>
        <end position="1103"/>
    </location>
</feature>
<feature type="region of interest" description="Disordered" evidence="6">
    <location>
        <begin position="2109"/>
        <end position="2159"/>
    </location>
</feature>
<evidence type="ECO:0000313" key="10">
    <source>
        <dbReference type="EMBL" id="RXM93739.1"/>
    </source>
</evidence>
<feature type="signal peptide" evidence="8">
    <location>
        <begin position="1"/>
        <end position="19"/>
    </location>
</feature>
<feature type="repeat" description="CSPG" evidence="5">
    <location>
        <begin position="423"/>
        <end position="518"/>
    </location>
</feature>
<dbReference type="GO" id="GO:0009653">
    <property type="term" value="P:anatomical structure morphogenesis"/>
    <property type="evidence" value="ECO:0007669"/>
    <property type="project" value="TreeGrafter"/>
</dbReference>
<feature type="transmembrane region" description="Helical" evidence="7">
    <location>
        <begin position="2073"/>
        <end position="2098"/>
    </location>
</feature>
<evidence type="ECO:0000256" key="8">
    <source>
        <dbReference type="SAM" id="SignalP"/>
    </source>
</evidence>
<dbReference type="InterPro" id="IPR001791">
    <property type="entry name" value="Laminin_G"/>
</dbReference>
<sequence length="2181" mass="244301">MSYVLTMFYLLSVSYFGESFCKIKATHDVTSFNLSLQFLTSKRSGLLFLAAGLSDHLLLELRDGHLQVHLELGSGEVVLTSESGLKLNNLVYHDVTLTLKERLLTMVIDSFFSRSAKLPNTQQDLGIDLGFYLGGTGNQERIPYLEGSAPPFRGCLSDIVFKFNDVDLLALEHEQSECHEITKGCSEEFQAGEGDSIRLVSPNSFVAFPTWNAQESRTLELLMKTTLEESLLLFHAGHQTDFITLGLVAGYLRGVVNQGSGAVILDNPFVQVADDQWHRVKIRIDPGSFEITVDSQASGVSLSGTESLDLKGNLYFGVLGKTVQDDLRNTGVLYHLGDVTTDDSFVGCLGDIKVNHEERSLRDVLISKDIQTTCNEEDYGDYSSAYDEESVVTPTPNSDVFEFIDVDSDCHPTEDMPPVFWNVTQLLKIIPLIVPEGGQAFLDLNNLQPTVDLNSIGIRQSQIVFTLQKDPWHGHMDLNVNNLNRRQKFTLLDVVNKKIKYIHDGSERYMDQLLFDVVAYSTGFLPECLATKRYTLPIQITPINDIPQLNGGDIWISEYTRTRLGSNFIRVVDADTRCEELKLLVTSGPSKEEGYLENRQQPGQSIEEFTCMELKDGDIYYVHKSGSFAQLNIQVSDGRAISQPATFNLSVRKPQMALETNTGLILSQGEASEIGIHNLAVSSTPQNGAIVYNVTKPLHFGELQKLENGEWKHVRSFHQEDLRQGHLRYFSTDSRDYSEEVVERVQFDVQLGHLLLRNNTFLIKIKPSRFKMEKLVPLVVEKGGQQAITLEEVEVALKGQSVEYTSFKYMIVKAPAKGSLLLLLDRELFEGDTFTQEDLRKAHLNYKVRIHRAVEIEDEFQFQVFVDQQYSPVYTYPIRILADPDVPVLINEGLTIIEGEEKVLTKDHLWLQSRNTTHFVYRVIQNPQYGRLIRESPVGQPRFEGAVSVFSNEDLLLERLIYKHDGSESSEDEFTFLAFEQTKESSLVQALWQDSVKGVFKINIQSRNDHVPVRLVDKTFSVVRNGQRLLTTEDILFGDEDSDFNDSQLVYVRMGIPYGNIVSAQDNSQSLFRFTQGDLREKKVLFVHQGADRGRFQLQVSDGLHKTTALLEIQASDPYLQIANNTMIVVDQGGSKKLDSTILSVESNMDIRDPKDIKYEVVVPPREGEITVNGQEAMSFSQDNLRKGMVSYHHSDKSLSSKDYFEFTVKANQVTVEGMFKIRIFREGYQLPPKVVRNELIYSFEGELTEINQDLLTVEHADFLPSEVVYYIKEPPQQGHIIMLVNDSAATAAPSLYDTQSFTQEDINNGRVIYISKLGQKSDAFTVDVTNGITSVENIQVLLEIIPNMIPLQVKNIMLMEGGSKPLNKDILRVSDQYYSSVNIDLIVDEPPRHGALRYPARDEYVVSFFTWNEVDQGLISYHHDGSDTEFDSFTLIASASEIDRNSRPVTVNITIIPVNDDPPRVTVNTGLEIWPGETAEISQSVLSSEDRDTPAEDLKYSIEPPSNGRVALRSSPSNSIQSFSQAQINDGQVIFIQEGLNILEGEGTTIDRSRLDASNFLASLPMPLSASNDIAFEVTRFPAHGRLSLVGQALQLNFPYFLQEHIDRRELEYLHDGSDTEADSFTFQVWLKPREQGLGSQSQKGIVIEEAFNISIKPVNYNPPELVSQNLVLEVLQGSINVLSQENLNTVDQDSLPNKIIFTITKGPTNGLLIDRDTNNVINMFTQADINSGQVAFVSDGSLSPGFMDFIISDGKHQTSSYTLNINVFSRNLTLIQAEEFHVKQGDTKTLITDNVLKVMVDSKKQQEVLYEITETPKYGTVVVDLLPVSQFSQREIDEGRVSYQFLNFTSHKDSFRFMVQSRAANVSGVLNFTVSPLVDLPEDPLWPRETTILVDTSILNASKLANRTESIPSYKITRQPRGARFLPFNSGKDENGTLHFFTQKDLEEGRIVLEIFSQTDVGDQVQNDTFQFILMANGVPPALGSLSFRTAPYNSSVIYDAILIKVPSSGTGDLEPEGRNLPGVEDSSLASPDTSRWGGTEDGASKVHPTSRPVKAGTEKKQAIVSLENNILAIIIPICVIILLLIVAAILAYYLVHRNKTGKHDVQVISSKPKNGEVNQETFRKTDPAHSIPLSNMGPQVSKEGIQGNSGPPSGQLDPEILQYCRTTNPALKKNQYWV</sequence>
<keyword evidence="2" id="KW-0677">Repeat</keyword>
<dbReference type="SUPFAM" id="SSF49899">
    <property type="entry name" value="Concanavalin A-like lectins/glucanases"/>
    <property type="match status" value="2"/>
</dbReference>
<feature type="repeat" description="CSPG" evidence="5">
    <location>
        <begin position="1119"/>
        <end position="1210"/>
    </location>
</feature>
<reference evidence="10 11" key="1">
    <citation type="submission" date="2019-01" db="EMBL/GenBank/DDBJ databases">
        <title>Draft Genome and Complete Hox-Cluster Characterization of the Sterlet Sturgeon (Acipenser ruthenus).</title>
        <authorList>
            <person name="Wei Q."/>
        </authorList>
    </citation>
    <scope>NUCLEOTIDE SEQUENCE [LARGE SCALE GENOMIC DNA]</scope>
    <source>
        <strain evidence="10">WHYD16114868_AA</strain>
        <tissue evidence="10">Blood</tissue>
    </source>
</reference>
<dbReference type="InterPro" id="IPR051561">
    <property type="entry name" value="FRAS1_ECM"/>
</dbReference>
<protein>
    <submittedName>
        <fullName evidence="10">Chondroitin sulfate proteoglycan 4</fullName>
    </submittedName>
</protein>
<evidence type="ECO:0000313" key="11">
    <source>
        <dbReference type="Proteomes" id="UP000289886"/>
    </source>
</evidence>
<feature type="repeat" description="CSPG" evidence="5">
    <location>
        <begin position="1773"/>
        <end position="1862"/>
    </location>
</feature>
<feature type="repeat" description="CSPG" evidence="5">
    <location>
        <begin position="1532"/>
        <end position="1631"/>
    </location>
</feature>
<evidence type="ECO:0000256" key="6">
    <source>
        <dbReference type="SAM" id="MobiDB-lite"/>
    </source>
</evidence>
<dbReference type="PROSITE" id="PS50025">
    <property type="entry name" value="LAM_G_DOMAIN"/>
    <property type="match status" value="2"/>
</dbReference>
<keyword evidence="3" id="KW-0325">Glycoprotein</keyword>
<evidence type="ECO:0000256" key="4">
    <source>
        <dbReference type="PROSITE-ProRule" id="PRU00122"/>
    </source>
</evidence>
<keyword evidence="11" id="KW-1185">Reference proteome</keyword>
<dbReference type="PANTHER" id="PTHR45739">
    <property type="entry name" value="MATRIX PROTEIN, PUTATIVE-RELATED"/>
    <property type="match status" value="1"/>
</dbReference>
<dbReference type="Pfam" id="PF16184">
    <property type="entry name" value="Cadherin_3"/>
    <property type="match status" value="11"/>
</dbReference>
<feature type="repeat" description="CSPG" evidence="5">
    <location>
        <begin position="1348"/>
        <end position="1439"/>
    </location>
</feature>
<dbReference type="EMBL" id="SCEB01004193">
    <property type="protein sequence ID" value="RXM93739.1"/>
    <property type="molecule type" value="Genomic_DNA"/>
</dbReference>
<dbReference type="InterPro" id="IPR039005">
    <property type="entry name" value="CSPG_rpt"/>
</dbReference>
<accession>A0A444V024</accession>
<evidence type="ECO:0000256" key="3">
    <source>
        <dbReference type="ARBA" id="ARBA00023180"/>
    </source>
</evidence>
<keyword evidence="1 8" id="KW-0732">Signal</keyword>
<feature type="repeat" description="CSPG" evidence="5">
    <location>
        <begin position="545"/>
        <end position="638"/>
    </location>
</feature>
<dbReference type="PROSITE" id="PS51854">
    <property type="entry name" value="CSPG"/>
    <property type="match status" value="11"/>
</dbReference>
<evidence type="ECO:0000256" key="5">
    <source>
        <dbReference type="PROSITE-ProRule" id="PRU01201"/>
    </source>
</evidence>
<feature type="domain" description="Laminin G" evidence="9">
    <location>
        <begin position="1"/>
        <end position="185"/>
    </location>
</feature>
<evidence type="ECO:0000259" key="9">
    <source>
        <dbReference type="PROSITE" id="PS50025"/>
    </source>
</evidence>
<dbReference type="PANTHER" id="PTHR45739:SF13">
    <property type="entry name" value="CHONDROITIN SULFATE PROTEOGLYCAN 4"/>
    <property type="match status" value="1"/>
</dbReference>
<comment type="caution">
    <text evidence="4">Lacks conserved residue(s) required for the propagation of feature annotation.</text>
</comment>
<dbReference type="Gene3D" id="2.60.120.200">
    <property type="match status" value="2"/>
</dbReference>
<organism evidence="10 11">
    <name type="scientific">Acipenser ruthenus</name>
    <name type="common">Sterlet sturgeon</name>
    <dbReference type="NCBI Taxonomy" id="7906"/>
    <lineage>
        <taxon>Eukaryota</taxon>
        <taxon>Metazoa</taxon>
        <taxon>Chordata</taxon>
        <taxon>Craniata</taxon>
        <taxon>Vertebrata</taxon>
        <taxon>Euteleostomi</taxon>
        <taxon>Actinopterygii</taxon>
        <taxon>Chondrostei</taxon>
        <taxon>Acipenseriformes</taxon>
        <taxon>Acipenseridae</taxon>
        <taxon>Acipenser</taxon>
    </lineage>
</organism>
<feature type="chain" id="PRO_5019523536" evidence="8">
    <location>
        <begin position="20"/>
        <end position="2181"/>
    </location>
</feature>
<evidence type="ECO:0000256" key="1">
    <source>
        <dbReference type="ARBA" id="ARBA00022729"/>
    </source>
</evidence>
<evidence type="ECO:0000256" key="7">
    <source>
        <dbReference type="SAM" id="Phobius"/>
    </source>
</evidence>
<dbReference type="Proteomes" id="UP000289886">
    <property type="component" value="Unassembled WGS sequence"/>
</dbReference>
<dbReference type="Pfam" id="PF02210">
    <property type="entry name" value="Laminin_G_2"/>
    <property type="match status" value="2"/>
</dbReference>
<feature type="repeat" description="CSPG" evidence="5">
    <location>
        <begin position="1663"/>
        <end position="1756"/>
    </location>
</feature>
<comment type="caution">
    <text evidence="10">The sequence shown here is derived from an EMBL/GenBank/DDBJ whole genome shotgun (WGS) entry which is preliminary data.</text>
</comment>
<feature type="repeat" description="CSPG" evidence="5">
    <location>
        <begin position="1232"/>
        <end position="1332"/>
    </location>
</feature>
<proteinExistence type="predicted"/>
<dbReference type="CDD" id="cd00110">
    <property type="entry name" value="LamG"/>
    <property type="match status" value="2"/>
</dbReference>
<keyword evidence="7" id="KW-1133">Transmembrane helix</keyword>
<keyword evidence="7" id="KW-0812">Transmembrane</keyword>
<feature type="repeat" description="CSPG" evidence="5">
    <location>
        <begin position="655"/>
        <end position="746"/>
    </location>
</feature>
<feature type="compositionally biased region" description="Polar residues" evidence="6">
    <location>
        <begin position="2110"/>
        <end position="2123"/>
    </location>
</feature>
<keyword evidence="7" id="KW-0472">Membrane</keyword>
<dbReference type="InterPro" id="IPR013320">
    <property type="entry name" value="ConA-like_dom_sf"/>
</dbReference>
<dbReference type="SMART" id="SM00282">
    <property type="entry name" value="LamG"/>
    <property type="match status" value="2"/>
</dbReference>
<feature type="domain" description="Laminin G" evidence="9">
    <location>
        <begin position="195"/>
        <end position="374"/>
    </location>
</feature>
<feature type="repeat" description="CSPG" evidence="5">
    <location>
        <begin position="885"/>
        <end position="979"/>
    </location>
</feature>